<sequence>MLYIGSLLRRYVAGVDFFEWADSLTFGELDFVYALRQDIFRFEEMIVSVRWDAPKRPIKIKGYICIEEMEKIRKERKAKRDTGEKLVKELGLVSWSGDFYFDYCGIRWMIEGRWGLDHPSNDPSGVFDLDYWERSMKKYSALVRKLRMGSRGWERRVHMLTSEEEVFLMEYPRYVTSYSSLILGTRKRSPYYALVDQAVRMKCDEMIMRNKRDICRRAAGSVMKSLGCSRLDSDHFFDHLGILWMLLGCWGEDHPVENLNSPFWSNEGAIYIFYESKEKK</sequence>
<reference evidence="1" key="1">
    <citation type="journal article" date="2023" name="bioRxiv">
        <title>Scaffold-level genome assemblies of two parasitoid biocontrol wasps reveal the parthenogenesis mechanism and an associated novel virus.</title>
        <authorList>
            <person name="Inwood S."/>
            <person name="Skelly J."/>
            <person name="Guhlin J."/>
            <person name="Harrop T."/>
            <person name="Goldson S."/>
            <person name="Dearden P."/>
        </authorList>
    </citation>
    <scope>NUCLEOTIDE SEQUENCE</scope>
    <source>
        <strain evidence="1">Irish</strain>
        <tissue evidence="1">Whole body</tissue>
    </source>
</reference>
<reference evidence="1" key="2">
    <citation type="submission" date="2023-03" db="EMBL/GenBank/DDBJ databases">
        <authorList>
            <person name="Inwood S.N."/>
            <person name="Skelly J.G."/>
            <person name="Guhlin J."/>
            <person name="Harrop T.W.R."/>
            <person name="Goldson S.G."/>
            <person name="Dearden P.K."/>
        </authorList>
    </citation>
    <scope>NUCLEOTIDE SEQUENCE</scope>
    <source>
        <strain evidence="1">Irish</strain>
        <tissue evidence="1">Whole body</tissue>
    </source>
</reference>
<gene>
    <name evidence="1" type="ORF">PV328_012060</name>
</gene>
<protein>
    <submittedName>
        <fullName evidence="1">Uncharacterized protein</fullName>
    </submittedName>
</protein>
<comment type="caution">
    <text evidence="1">The sequence shown here is derived from an EMBL/GenBank/DDBJ whole genome shotgun (WGS) entry which is preliminary data.</text>
</comment>
<evidence type="ECO:0000313" key="1">
    <source>
        <dbReference type="EMBL" id="KAK0169428.1"/>
    </source>
</evidence>
<dbReference type="EMBL" id="JAQQBS010000399">
    <property type="protein sequence ID" value="KAK0169428.1"/>
    <property type="molecule type" value="Genomic_DNA"/>
</dbReference>
<dbReference type="Proteomes" id="UP001168990">
    <property type="component" value="Unassembled WGS sequence"/>
</dbReference>
<organism evidence="1 2">
    <name type="scientific">Microctonus aethiopoides</name>
    <dbReference type="NCBI Taxonomy" id="144406"/>
    <lineage>
        <taxon>Eukaryota</taxon>
        <taxon>Metazoa</taxon>
        <taxon>Ecdysozoa</taxon>
        <taxon>Arthropoda</taxon>
        <taxon>Hexapoda</taxon>
        <taxon>Insecta</taxon>
        <taxon>Pterygota</taxon>
        <taxon>Neoptera</taxon>
        <taxon>Endopterygota</taxon>
        <taxon>Hymenoptera</taxon>
        <taxon>Apocrita</taxon>
        <taxon>Ichneumonoidea</taxon>
        <taxon>Braconidae</taxon>
        <taxon>Euphorinae</taxon>
        <taxon>Microctonus</taxon>
    </lineage>
</organism>
<evidence type="ECO:0000313" key="2">
    <source>
        <dbReference type="Proteomes" id="UP001168990"/>
    </source>
</evidence>
<dbReference type="AlphaFoldDB" id="A0AA39FH41"/>
<proteinExistence type="predicted"/>
<accession>A0AA39FH41</accession>
<name>A0AA39FH41_9HYME</name>
<keyword evidence="2" id="KW-1185">Reference proteome</keyword>